<proteinExistence type="inferred from homology"/>
<dbReference type="RefSeq" id="WP_183928501.1">
    <property type="nucleotide sequence ID" value="NZ_JACIGM010000014.1"/>
</dbReference>
<dbReference type="SUPFAM" id="SSF52540">
    <property type="entry name" value="P-loop containing nucleoside triphosphate hydrolases"/>
    <property type="match status" value="1"/>
</dbReference>
<protein>
    <submittedName>
        <fullName evidence="5">ABC-type dipeptide/oligopeptide/nickel transport system ATPase component</fullName>
    </submittedName>
</protein>
<comment type="caution">
    <text evidence="5">The sequence shown here is derived from an EMBL/GenBank/DDBJ whole genome shotgun (WGS) entry which is preliminary data.</text>
</comment>
<dbReference type="GO" id="GO:0005524">
    <property type="term" value="F:ATP binding"/>
    <property type="evidence" value="ECO:0007669"/>
    <property type="project" value="UniProtKB-KW"/>
</dbReference>
<sequence length="52" mass="6042">MIFISHDLRVVQYLCHRIAVMKDGRIVEMGTVEEIFETPKARYTHELLAALP</sequence>
<evidence type="ECO:0000256" key="4">
    <source>
        <dbReference type="ARBA" id="ARBA00022840"/>
    </source>
</evidence>
<reference evidence="5 6" key="1">
    <citation type="submission" date="2020-08" db="EMBL/GenBank/DDBJ databases">
        <title>Genomic Encyclopedia of Type Strains, Phase IV (KMG-V): Genome sequencing to study the core and pangenomes of soil and plant-associated prokaryotes.</title>
        <authorList>
            <person name="Whitman W."/>
        </authorList>
    </citation>
    <scope>NUCLEOTIDE SEQUENCE [LARGE SCALE GENOMIC DNA]</scope>
    <source>
        <strain evidence="5 6">SEMIA 402</strain>
    </source>
</reference>
<keyword evidence="3" id="KW-0547">Nucleotide-binding</keyword>
<evidence type="ECO:0000256" key="2">
    <source>
        <dbReference type="ARBA" id="ARBA00022448"/>
    </source>
</evidence>
<gene>
    <name evidence="5" type="ORF">GGE12_005603</name>
</gene>
<evidence type="ECO:0000313" key="6">
    <source>
        <dbReference type="Proteomes" id="UP000533641"/>
    </source>
</evidence>
<evidence type="ECO:0000256" key="1">
    <source>
        <dbReference type="ARBA" id="ARBA00005417"/>
    </source>
</evidence>
<dbReference type="InterPro" id="IPR027417">
    <property type="entry name" value="P-loop_NTPase"/>
</dbReference>
<evidence type="ECO:0000313" key="5">
    <source>
        <dbReference type="EMBL" id="MBB4277794.1"/>
    </source>
</evidence>
<comment type="similarity">
    <text evidence="1">Belongs to the ABC transporter superfamily.</text>
</comment>
<dbReference type="PANTHER" id="PTHR43776">
    <property type="entry name" value="TRANSPORT ATP-BINDING PROTEIN"/>
    <property type="match status" value="1"/>
</dbReference>
<keyword evidence="4" id="KW-0067">ATP-binding</keyword>
<dbReference type="AlphaFoldDB" id="A0A7W6RSE7"/>
<evidence type="ECO:0000256" key="3">
    <source>
        <dbReference type="ARBA" id="ARBA00022741"/>
    </source>
</evidence>
<dbReference type="EMBL" id="JACIGM010000014">
    <property type="protein sequence ID" value="MBB4277794.1"/>
    <property type="molecule type" value="Genomic_DNA"/>
</dbReference>
<name>A0A7W6RSE7_9HYPH</name>
<dbReference type="PANTHER" id="PTHR43776:SF7">
    <property type="entry name" value="D,D-DIPEPTIDE TRANSPORT ATP-BINDING PROTEIN DDPF-RELATED"/>
    <property type="match status" value="1"/>
</dbReference>
<dbReference type="Proteomes" id="UP000533641">
    <property type="component" value="Unassembled WGS sequence"/>
</dbReference>
<dbReference type="InterPro" id="IPR050319">
    <property type="entry name" value="ABC_transp_ATP-bind"/>
</dbReference>
<accession>A0A7W6RSE7</accession>
<organism evidence="5 6">
    <name type="scientific">Rhizobium mongolense</name>
    <dbReference type="NCBI Taxonomy" id="57676"/>
    <lineage>
        <taxon>Bacteria</taxon>
        <taxon>Pseudomonadati</taxon>
        <taxon>Pseudomonadota</taxon>
        <taxon>Alphaproteobacteria</taxon>
        <taxon>Hyphomicrobiales</taxon>
        <taxon>Rhizobiaceae</taxon>
        <taxon>Rhizobium/Agrobacterium group</taxon>
        <taxon>Rhizobium</taxon>
    </lineage>
</organism>
<keyword evidence="2" id="KW-0813">Transport</keyword>
<dbReference type="Gene3D" id="3.40.50.300">
    <property type="entry name" value="P-loop containing nucleotide triphosphate hydrolases"/>
    <property type="match status" value="1"/>
</dbReference>